<name>A0A8S2MFA4_9BILA</name>
<reference evidence="2" key="1">
    <citation type="submission" date="2021-02" db="EMBL/GenBank/DDBJ databases">
        <authorList>
            <person name="Nowell W R."/>
        </authorList>
    </citation>
    <scope>NUCLEOTIDE SEQUENCE</scope>
</reference>
<evidence type="ECO:0000256" key="1">
    <source>
        <dbReference type="SAM" id="MobiDB-lite"/>
    </source>
</evidence>
<comment type="caution">
    <text evidence="2">The sequence shown here is derived from an EMBL/GenBank/DDBJ whole genome shotgun (WGS) entry which is preliminary data.</text>
</comment>
<accession>A0A8S2MFA4</accession>
<protein>
    <submittedName>
        <fullName evidence="2">Uncharacterized protein</fullName>
    </submittedName>
</protein>
<sequence>DDDENNDENNRIATEKTAFNGKKN</sequence>
<dbReference type="Proteomes" id="UP000682733">
    <property type="component" value="Unassembled WGS sequence"/>
</dbReference>
<evidence type="ECO:0000313" key="3">
    <source>
        <dbReference type="Proteomes" id="UP000682733"/>
    </source>
</evidence>
<gene>
    <name evidence="2" type="ORF">TMI583_LOCUS22195</name>
</gene>
<evidence type="ECO:0000313" key="2">
    <source>
        <dbReference type="EMBL" id="CAF3954423.1"/>
    </source>
</evidence>
<dbReference type="AlphaFoldDB" id="A0A8S2MFA4"/>
<organism evidence="2 3">
    <name type="scientific">Didymodactylos carnosus</name>
    <dbReference type="NCBI Taxonomy" id="1234261"/>
    <lineage>
        <taxon>Eukaryota</taxon>
        <taxon>Metazoa</taxon>
        <taxon>Spiralia</taxon>
        <taxon>Gnathifera</taxon>
        <taxon>Rotifera</taxon>
        <taxon>Eurotatoria</taxon>
        <taxon>Bdelloidea</taxon>
        <taxon>Philodinida</taxon>
        <taxon>Philodinidae</taxon>
        <taxon>Didymodactylos</taxon>
    </lineage>
</organism>
<dbReference type="EMBL" id="CAJOBA010030362">
    <property type="protein sequence ID" value="CAF3954423.1"/>
    <property type="molecule type" value="Genomic_DNA"/>
</dbReference>
<feature type="non-terminal residue" evidence="2">
    <location>
        <position position="1"/>
    </location>
</feature>
<proteinExistence type="predicted"/>
<feature type="region of interest" description="Disordered" evidence="1">
    <location>
        <begin position="1"/>
        <end position="24"/>
    </location>
</feature>